<keyword evidence="9" id="KW-1185">Reference proteome</keyword>
<keyword evidence="3" id="KW-0808">Transferase</keyword>
<proteinExistence type="inferred from homology"/>
<protein>
    <recommendedName>
        <fullName evidence="2">pyridoxal kinase</fullName>
        <ecNumber evidence="2">2.7.1.35</ecNumber>
    </recommendedName>
</protein>
<dbReference type="Proteomes" id="UP000008837">
    <property type="component" value="Unassembled WGS sequence"/>
</dbReference>
<name>A8QDB1_MALGO</name>
<evidence type="ECO:0000256" key="5">
    <source>
        <dbReference type="ARBA" id="ARBA00022777"/>
    </source>
</evidence>
<dbReference type="PANTHER" id="PTHR10534">
    <property type="entry name" value="PYRIDOXAL KINASE"/>
    <property type="match status" value="1"/>
</dbReference>
<dbReference type="FunCoup" id="A8QDB1">
    <property type="interactions" value="318"/>
</dbReference>
<evidence type="ECO:0000256" key="2">
    <source>
        <dbReference type="ARBA" id="ARBA00012104"/>
    </source>
</evidence>
<dbReference type="GO" id="GO:0009443">
    <property type="term" value="P:pyridoxal 5'-phosphate salvage"/>
    <property type="evidence" value="ECO:0007669"/>
    <property type="project" value="InterPro"/>
</dbReference>
<dbReference type="OrthoDB" id="2104723at2759"/>
<dbReference type="GO" id="GO:0005829">
    <property type="term" value="C:cytosol"/>
    <property type="evidence" value="ECO:0007669"/>
    <property type="project" value="TreeGrafter"/>
</dbReference>
<dbReference type="Pfam" id="PF08543">
    <property type="entry name" value="Phos_pyr_kin"/>
    <property type="match status" value="1"/>
</dbReference>
<comment type="similarity">
    <text evidence="1">Belongs to the pyridoxine kinase family.</text>
</comment>
<evidence type="ECO:0000313" key="8">
    <source>
        <dbReference type="EMBL" id="EDP41482.1"/>
    </source>
</evidence>
<comment type="caution">
    <text evidence="8">The sequence shown here is derived from an EMBL/GenBank/DDBJ whole genome shotgun (WGS) entry which is preliminary data.</text>
</comment>
<evidence type="ECO:0000256" key="3">
    <source>
        <dbReference type="ARBA" id="ARBA00022679"/>
    </source>
</evidence>
<dbReference type="GO" id="GO:0008478">
    <property type="term" value="F:pyridoxal kinase activity"/>
    <property type="evidence" value="ECO:0007669"/>
    <property type="project" value="UniProtKB-EC"/>
</dbReference>
<dbReference type="InParanoid" id="A8QDB1"/>
<dbReference type="InterPro" id="IPR013749">
    <property type="entry name" value="PM/HMP-P_kinase-1"/>
</dbReference>
<evidence type="ECO:0000313" key="9">
    <source>
        <dbReference type="Proteomes" id="UP000008837"/>
    </source>
</evidence>
<gene>
    <name evidence="8" type="ORF">MGL_4175</name>
</gene>
<dbReference type="PANTHER" id="PTHR10534:SF2">
    <property type="entry name" value="PYRIDOXAL KINASE"/>
    <property type="match status" value="1"/>
</dbReference>
<dbReference type="AlphaFoldDB" id="A8QDB1"/>
<evidence type="ECO:0000256" key="1">
    <source>
        <dbReference type="ARBA" id="ARBA00008805"/>
    </source>
</evidence>
<dbReference type="EC" id="2.7.1.35" evidence="2"/>
<dbReference type="EMBL" id="AAYY01000021">
    <property type="protein sequence ID" value="EDP41482.1"/>
    <property type="molecule type" value="Genomic_DNA"/>
</dbReference>
<keyword evidence="4" id="KW-0547">Nucleotide-binding</keyword>
<dbReference type="STRING" id="425265.A8QDB1"/>
<evidence type="ECO:0000256" key="6">
    <source>
        <dbReference type="ARBA" id="ARBA00022840"/>
    </source>
</evidence>
<dbReference type="RefSeq" id="XP_001728696.1">
    <property type="nucleotide sequence ID" value="XM_001728644.1"/>
</dbReference>
<keyword evidence="6" id="KW-0067">ATP-binding</keyword>
<keyword evidence="5" id="KW-0418">Kinase</keyword>
<dbReference type="InterPro" id="IPR004625">
    <property type="entry name" value="PyrdxlKinase"/>
</dbReference>
<reference evidence="8 9" key="1">
    <citation type="journal article" date="2007" name="Proc. Natl. Acad. Sci. U.S.A.">
        <title>Dandruff-associated Malassezia genomes reveal convergent and divergent virulence traits shared with plant and human fungal pathogens.</title>
        <authorList>
            <person name="Xu J."/>
            <person name="Saunders C.W."/>
            <person name="Hu P."/>
            <person name="Grant R.A."/>
            <person name="Boekhout T."/>
            <person name="Kuramae E.E."/>
            <person name="Kronstad J.W."/>
            <person name="Deangelis Y.M."/>
            <person name="Reeder N.L."/>
            <person name="Johnstone K.R."/>
            <person name="Leland M."/>
            <person name="Fieno A.M."/>
            <person name="Begley W.M."/>
            <person name="Sun Y."/>
            <person name="Lacey M.P."/>
            <person name="Chaudhary T."/>
            <person name="Keough T."/>
            <person name="Chu L."/>
            <person name="Sears R."/>
            <person name="Yuan B."/>
            <person name="Dawson T.L.Jr."/>
        </authorList>
    </citation>
    <scope>NUCLEOTIDE SEQUENCE [LARGE SCALE GENOMIC DNA]</scope>
    <source>
        <strain evidence="9">ATCC MYA-4612 / CBS 7966</strain>
    </source>
</reference>
<dbReference type="InterPro" id="IPR029056">
    <property type="entry name" value="Ribokinase-like"/>
</dbReference>
<dbReference type="OMA" id="WTHISEQ"/>
<dbReference type="GeneID" id="5853019"/>
<accession>A8QDB1</accession>
<evidence type="ECO:0000256" key="4">
    <source>
        <dbReference type="ARBA" id="ARBA00022741"/>
    </source>
</evidence>
<dbReference type="Gene3D" id="3.40.1190.20">
    <property type="match status" value="1"/>
</dbReference>
<dbReference type="GO" id="GO:0005524">
    <property type="term" value="F:ATP binding"/>
    <property type="evidence" value="ECO:0007669"/>
    <property type="project" value="UniProtKB-KW"/>
</dbReference>
<sequence>MDAAHITGLLEAIESNGLLRQNRVLTGYTPSPEALCAVESFIRKLREQKPDMIYLLDPVMGDMDRGMYVNADVLPVYRRMLPLSTIICPNQYEAQVLADENITCLDSLYRVLEKLHTVYKVPHVVITSLDLPPADLAKLGVEPTMSDGKPTMLLVGSSWTGHLSPWFLTFPSQGEYFSGVGDLFAALVLARFAEHAHELPEAARTPLSDIPPSSKEECALPISHAVMLAVASLQHVLTRTRATMEAEGARLGLDPFAPAHKASVEDRVQIMRMRELKIIQSAPAILQPQVQYRPRWMPAS</sequence>
<dbReference type="SUPFAM" id="SSF53613">
    <property type="entry name" value="Ribokinase-like"/>
    <property type="match status" value="1"/>
</dbReference>
<organism evidence="8 9">
    <name type="scientific">Malassezia globosa (strain ATCC MYA-4612 / CBS 7966)</name>
    <name type="common">Dandruff-associated fungus</name>
    <dbReference type="NCBI Taxonomy" id="425265"/>
    <lineage>
        <taxon>Eukaryota</taxon>
        <taxon>Fungi</taxon>
        <taxon>Dikarya</taxon>
        <taxon>Basidiomycota</taxon>
        <taxon>Ustilaginomycotina</taxon>
        <taxon>Malasseziomycetes</taxon>
        <taxon>Malasseziales</taxon>
        <taxon>Malasseziaceae</taxon>
        <taxon>Malassezia</taxon>
    </lineage>
</organism>
<dbReference type="VEuPathDB" id="FungiDB:MGL_4175"/>
<dbReference type="KEGG" id="mgl:MGL_4175"/>
<feature type="domain" description="Pyridoxamine kinase/Phosphomethylpyrimidine kinase" evidence="7">
    <location>
        <begin position="43"/>
        <end position="131"/>
    </location>
</feature>
<evidence type="ECO:0000259" key="7">
    <source>
        <dbReference type="Pfam" id="PF08543"/>
    </source>
</evidence>